<dbReference type="EC" id="3.2.1.52" evidence="3"/>
<feature type="domain" description="Glycoside hydrolase family 20 catalytic" evidence="5">
    <location>
        <begin position="1"/>
        <end position="338"/>
    </location>
</feature>
<dbReference type="Proteomes" id="UP000618754">
    <property type="component" value="Unassembled WGS sequence"/>
</dbReference>
<dbReference type="RefSeq" id="WP_191174661.1">
    <property type="nucleotide sequence ID" value="NZ_JACWMW010000001.1"/>
</dbReference>
<organism evidence="6 7">
    <name type="scientific">Mucilaginibacter rigui</name>
    <dbReference type="NCBI Taxonomy" id="534635"/>
    <lineage>
        <taxon>Bacteria</taxon>
        <taxon>Pseudomonadati</taxon>
        <taxon>Bacteroidota</taxon>
        <taxon>Sphingobacteriia</taxon>
        <taxon>Sphingobacteriales</taxon>
        <taxon>Sphingobacteriaceae</taxon>
        <taxon>Mucilaginibacter</taxon>
    </lineage>
</organism>
<evidence type="ECO:0000259" key="5">
    <source>
        <dbReference type="Pfam" id="PF00728"/>
    </source>
</evidence>
<dbReference type="InterPro" id="IPR025705">
    <property type="entry name" value="Beta_hexosaminidase_sua/sub"/>
</dbReference>
<dbReference type="InterPro" id="IPR017853">
    <property type="entry name" value="GH"/>
</dbReference>
<evidence type="ECO:0000256" key="3">
    <source>
        <dbReference type="ARBA" id="ARBA00012663"/>
    </source>
</evidence>
<dbReference type="EMBL" id="JACWMW010000001">
    <property type="protein sequence ID" value="MBD1384812.1"/>
    <property type="molecule type" value="Genomic_DNA"/>
</dbReference>
<comment type="similarity">
    <text evidence="2">Belongs to the glycosyl hydrolase 20 family.</text>
</comment>
<comment type="catalytic activity">
    <reaction evidence="1">
        <text>Hydrolysis of terminal non-reducing N-acetyl-D-hexosamine residues in N-acetyl-beta-D-hexosaminides.</text>
        <dbReference type="EC" id="3.2.1.52"/>
    </reaction>
</comment>
<evidence type="ECO:0000256" key="1">
    <source>
        <dbReference type="ARBA" id="ARBA00001231"/>
    </source>
</evidence>
<dbReference type="InterPro" id="IPR015883">
    <property type="entry name" value="Glyco_hydro_20_cat"/>
</dbReference>
<comment type="caution">
    <text evidence="6">The sequence shown here is derived from an EMBL/GenBank/DDBJ whole genome shotgun (WGS) entry which is preliminary data.</text>
</comment>
<evidence type="ECO:0000313" key="7">
    <source>
        <dbReference type="Proteomes" id="UP000618754"/>
    </source>
</evidence>
<evidence type="ECO:0000256" key="4">
    <source>
        <dbReference type="ARBA" id="ARBA00022801"/>
    </source>
</evidence>
<dbReference type="PRINTS" id="PR00738">
    <property type="entry name" value="GLHYDRLASE20"/>
</dbReference>
<dbReference type="Gene3D" id="3.20.20.80">
    <property type="entry name" value="Glycosidases"/>
    <property type="match status" value="1"/>
</dbReference>
<evidence type="ECO:0000313" key="6">
    <source>
        <dbReference type="EMBL" id="MBD1384812.1"/>
    </source>
</evidence>
<keyword evidence="7" id="KW-1185">Reference proteome</keyword>
<evidence type="ECO:0000256" key="2">
    <source>
        <dbReference type="ARBA" id="ARBA00006285"/>
    </source>
</evidence>
<dbReference type="PANTHER" id="PTHR22600">
    <property type="entry name" value="BETA-HEXOSAMINIDASE"/>
    <property type="match status" value="1"/>
</dbReference>
<gene>
    <name evidence="6" type="ORF">IDJ75_05945</name>
</gene>
<dbReference type="SUPFAM" id="SSF51445">
    <property type="entry name" value="(Trans)glycosidases"/>
    <property type="match status" value="1"/>
</dbReference>
<proteinExistence type="inferred from homology"/>
<keyword evidence="4" id="KW-0378">Hydrolase</keyword>
<dbReference type="Pfam" id="PF00728">
    <property type="entry name" value="Glyco_hydro_20"/>
    <property type="match status" value="1"/>
</dbReference>
<name>A0ABR7X4P9_9SPHI</name>
<accession>A0ABR7X4P9</accession>
<dbReference type="PANTHER" id="PTHR22600:SF57">
    <property type="entry name" value="BETA-N-ACETYLHEXOSAMINIDASE"/>
    <property type="match status" value="1"/>
</dbReference>
<protein>
    <recommendedName>
        <fullName evidence="3">beta-N-acetylhexosaminidase</fullName>
        <ecNumber evidence="3">3.2.1.52</ecNumber>
    </recommendedName>
</protein>
<dbReference type="CDD" id="cd06563">
    <property type="entry name" value="GH20_chitobiase-like"/>
    <property type="match status" value="1"/>
</dbReference>
<sequence length="388" mass="44878">MLDESRHFFGKTKVKQLLDLMAHYKLNKFHWHLTDSHGWRLQIKKYPKLTTVGGIGNFTDSTASAQYYTQANIREIVAYAKKRFIDVIPEIDMPGHATAANKAYPRFSGGSVVGYPNFTFDPSKEETYKYLSTIIKETNSLFPAKMIHLGGDEVFLGIQAWLKNPDIVNLMAHKGYKTPTDLEHYFFRRMGDTVIKLGSKVLCWDEAVETDLPANKTVVFWWRQNKPQSLKLALDKNYSVVLCPRLPMYFDFVQDSTHVSGRKWDSTTVVGYQLQNKYNTVQDVYNFPDKFLEGRELKSKNIIGIQANLWTETVDTEKRLDYLIFPRMAALAEAAWSTAANKNDITFNNKLKAEIEWYKRAGIYYYNPSKPAEHPEVIDFKPKKQIKH</sequence>
<reference evidence="6 7" key="1">
    <citation type="submission" date="2020-09" db="EMBL/GenBank/DDBJ databases">
        <title>Novel species of Mucilaginibacter isolated from a glacier on the Tibetan Plateau.</title>
        <authorList>
            <person name="Liu Q."/>
            <person name="Xin Y.-H."/>
        </authorList>
    </citation>
    <scope>NUCLEOTIDE SEQUENCE [LARGE SCALE GENOMIC DNA]</scope>
    <source>
        <strain evidence="6 7">CGMCC 1.13878</strain>
    </source>
</reference>